<reference evidence="2 3" key="1">
    <citation type="submission" date="2018-03" db="EMBL/GenBank/DDBJ databases">
        <title>Genome sequencing of Melaminivora sp.</title>
        <authorList>
            <person name="Kim S.-J."/>
            <person name="Heo J."/>
            <person name="Ahn J.-H."/>
            <person name="Kwon S.-W."/>
        </authorList>
    </citation>
    <scope>NUCLEOTIDE SEQUENCE [LARGE SCALE GENOMIC DNA]</scope>
    <source>
        <strain evidence="2 3">SC2-9</strain>
    </source>
</reference>
<dbReference type="Proteomes" id="UP000237925">
    <property type="component" value="Chromosome"/>
</dbReference>
<feature type="domain" description="AB hydrolase-1" evidence="1">
    <location>
        <begin position="33"/>
        <end position="291"/>
    </location>
</feature>
<dbReference type="PRINTS" id="PR00412">
    <property type="entry name" value="EPOXHYDRLASE"/>
</dbReference>
<dbReference type="EMBL" id="CP027667">
    <property type="protein sequence ID" value="AVO50860.1"/>
    <property type="molecule type" value="Genomic_DNA"/>
</dbReference>
<keyword evidence="3" id="KW-1185">Reference proteome</keyword>
<organism evidence="2 3">
    <name type="scientific">Melaminivora suipulveris</name>
    <dbReference type="NCBI Taxonomy" id="2109913"/>
    <lineage>
        <taxon>Bacteria</taxon>
        <taxon>Pseudomonadati</taxon>
        <taxon>Pseudomonadota</taxon>
        <taxon>Betaproteobacteria</taxon>
        <taxon>Burkholderiales</taxon>
        <taxon>Comamonadaceae</taxon>
        <taxon>Melaminivora</taxon>
    </lineage>
</organism>
<dbReference type="OrthoDB" id="149912at2"/>
<accession>A0A2R3QGG2</accession>
<dbReference type="Pfam" id="PF00561">
    <property type="entry name" value="Abhydrolase_1"/>
    <property type="match status" value="1"/>
</dbReference>
<dbReference type="SUPFAM" id="SSF53474">
    <property type="entry name" value="alpha/beta-Hydrolases"/>
    <property type="match status" value="1"/>
</dbReference>
<evidence type="ECO:0000313" key="3">
    <source>
        <dbReference type="Proteomes" id="UP000237925"/>
    </source>
</evidence>
<evidence type="ECO:0000259" key="1">
    <source>
        <dbReference type="Pfam" id="PF00561"/>
    </source>
</evidence>
<dbReference type="InterPro" id="IPR029058">
    <property type="entry name" value="AB_hydrolase_fold"/>
</dbReference>
<dbReference type="InterPro" id="IPR000639">
    <property type="entry name" value="Epox_hydrolase-like"/>
</dbReference>
<proteinExistence type="predicted"/>
<dbReference type="PANTHER" id="PTHR43798:SF33">
    <property type="entry name" value="HYDROLASE, PUTATIVE (AFU_ORTHOLOGUE AFUA_2G14860)-RELATED"/>
    <property type="match status" value="1"/>
</dbReference>
<dbReference type="Gene3D" id="3.40.50.1820">
    <property type="entry name" value="alpha/beta hydrolase"/>
    <property type="match status" value="1"/>
</dbReference>
<name>A0A2R3QGG2_9BURK</name>
<dbReference type="AlphaFoldDB" id="A0A2R3QGG2"/>
<gene>
    <name evidence="2" type="ORF">C6568_17720</name>
</gene>
<dbReference type="GO" id="GO:0016020">
    <property type="term" value="C:membrane"/>
    <property type="evidence" value="ECO:0007669"/>
    <property type="project" value="TreeGrafter"/>
</dbReference>
<dbReference type="InterPro" id="IPR000073">
    <property type="entry name" value="AB_hydrolase_1"/>
</dbReference>
<dbReference type="KEGG" id="mela:C6568_17720"/>
<dbReference type="PRINTS" id="PR00111">
    <property type="entry name" value="ABHYDROLASE"/>
</dbReference>
<dbReference type="InterPro" id="IPR050266">
    <property type="entry name" value="AB_hydrolase_sf"/>
</dbReference>
<dbReference type="GO" id="GO:0016787">
    <property type="term" value="F:hydrolase activity"/>
    <property type="evidence" value="ECO:0007669"/>
    <property type="project" value="UniProtKB-KW"/>
</dbReference>
<protein>
    <submittedName>
        <fullName evidence="2">Alpha/beta hydrolase</fullName>
    </submittedName>
</protein>
<sequence>MYQPQRTARTESVRIRTLDYHVRLWGDAQGDTPPLVLLHGWMDVGASWQFAVDAFSAAFAGRRTTIAPDWRGFGHTRLAAPVDTYVFADYLGDLDQLLQHYAGDQPVDLVGHSMGGNIAMLYAGVRPQRIRRLVNLEGFGLPATKATQAGKRYAQWMDELRQLERGELDLKTYGDVEGVAQRLMKTNPRIGADKAAWLARHWAAPDADGRWAILGDAAHKVVNPYLYRVDEANALYAAIEAPVLSVEAEGGSLAHWKDKFTLAEYHRRLAHVRGARTVQVQDAGHMLHHDQPQVVAKLIEDFVSE</sequence>
<keyword evidence="2" id="KW-0378">Hydrolase</keyword>
<dbReference type="RefSeq" id="WP_106685253.1">
    <property type="nucleotide sequence ID" value="NZ_CP027667.1"/>
</dbReference>
<evidence type="ECO:0000313" key="2">
    <source>
        <dbReference type="EMBL" id="AVO50860.1"/>
    </source>
</evidence>
<dbReference type="PANTHER" id="PTHR43798">
    <property type="entry name" value="MONOACYLGLYCEROL LIPASE"/>
    <property type="match status" value="1"/>
</dbReference>